<dbReference type="InterPro" id="IPR036513">
    <property type="entry name" value="STAS_dom_sf"/>
</dbReference>
<protein>
    <recommendedName>
        <fullName evidence="2">Anti-sigma factor antagonist</fullName>
    </recommendedName>
</protein>
<dbReference type="PROSITE" id="PS50801">
    <property type="entry name" value="STAS"/>
    <property type="match status" value="1"/>
</dbReference>
<feature type="compositionally biased region" description="Basic and acidic residues" evidence="3">
    <location>
        <begin position="1"/>
        <end position="14"/>
    </location>
</feature>
<proteinExistence type="inferred from homology"/>
<dbReference type="SUPFAM" id="SSF52091">
    <property type="entry name" value="SpoIIaa-like"/>
    <property type="match status" value="1"/>
</dbReference>
<evidence type="ECO:0000256" key="3">
    <source>
        <dbReference type="SAM" id="MobiDB-lite"/>
    </source>
</evidence>
<dbReference type="Pfam" id="PF01740">
    <property type="entry name" value="STAS"/>
    <property type="match status" value="1"/>
</dbReference>
<gene>
    <name evidence="5" type="ORF">AVDCRST_MAG70-717</name>
</gene>
<dbReference type="AlphaFoldDB" id="A0A6J4UHV7"/>
<evidence type="ECO:0000256" key="1">
    <source>
        <dbReference type="ARBA" id="ARBA00009013"/>
    </source>
</evidence>
<dbReference type="InterPro" id="IPR003658">
    <property type="entry name" value="Anti-sigma_ant"/>
</dbReference>
<dbReference type="PANTHER" id="PTHR33495">
    <property type="entry name" value="ANTI-SIGMA FACTOR ANTAGONIST TM_1081-RELATED-RELATED"/>
    <property type="match status" value="1"/>
</dbReference>
<dbReference type="GO" id="GO:0043856">
    <property type="term" value="F:anti-sigma factor antagonist activity"/>
    <property type="evidence" value="ECO:0007669"/>
    <property type="project" value="InterPro"/>
</dbReference>
<accession>A0A6J4UHV7</accession>
<dbReference type="Gene3D" id="3.30.750.24">
    <property type="entry name" value="STAS domain"/>
    <property type="match status" value="1"/>
</dbReference>
<feature type="domain" description="STAS" evidence="4">
    <location>
        <begin position="36"/>
        <end position="137"/>
    </location>
</feature>
<dbReference type="CDD" id="cd07043">
    <property type="entry name" value="STAS_anti-anti-sigma_factors"/>
    <property type="match status" value="1"/>
</dbReference>
<name>A0A6J4UHV7_9BACT</name>
<dbReference type="EMBL" id="CADCWH010000111">
    <property type="protein sequence ID" value="CAA9548485.1"/>
    <property type="molecule type" value="Genomic_DNA"/>
</dbReference>
<feature type="region of interest" description="Disordered" evidence="3">
    <location>
        <begin position="1"/>
        <end position="20"/>
    </location>
</feature>
<dbReference type="PANTHER" id="PTHR33495:SF2">
    <property type="entry name" value="ANTI-SIGMA FACTOR ANTAGONIST TM_1081-RELATED"/>
    <property type="match status" value="1"/>
</dbReference>
<evidence type="ECO:0000256" key="2">
    <source>
        <dbReference type="RuleBase" id="RU003749"/>
    </source>
</evidence>
<evidence type="ECO:0000259" key="4">
    <source>
        <dbReference type="PROSITE" id="PS50801"/>
    </source>
</evidence>
<comment type="similarity">
    <text evidence="1 2">Belongs to the anti-sigma-factor antagonist family.</text>
</comment>
<sequence length="139" mass="14616">MTAATTRRERDADRPGSATAATGDRTMEIVIEPQNDGTAVVSLDGRLDFVTAGAVRQRIVETIKDGHEKLVVDLVSVPFIDSSGLGALIGGLKAARSAGGDLRIARVPEQTKVVLALTTLDRVFTAYPSVDDAMTGYAS</sequence>
<reference evidence="5" key="1">
    <citation type="submission" date="2020-02" db="EMBL/GenBank/DDBJ databases">
        <authorList>
            <person name="Meier V. D."/>
        </authorList>
    </citation>
    <scope>NUCLEOTIDE SEQUENCE</scope>
    <source>
        <strain evidence="5">AVDCRST_MAG70</strain>
    </source>
</reference>
<dbReference type="NCBIfam" id="TIGR00377">
    <property type="entry name" value="ant_ant_sig"/>
    <property type="match status" value="1"/>
</dbReference>
<evidence type="ECO:0000313" key="5">
    <source>
        <dbReference type="EMBL" id="CAA9548485.1"/>
    </source>
</evidence>
<organism evidence="5">
    <name type="scientific">uncultured Thermomicrobiales bacterium</name>
    <dbReference type="NCBI Taxonomy" id="1645740"/>
    <lineage>
        <taxon>Bacteria</taxon>
        <taxon>Pseudomonadati</taxon>
        <taxon>Thermomicrobiota</taxon>
        <taxon>Thermomicrobia</taxon>
        <taxon>Thermomicrobiales</taxon>
        <taxon>environmental samples</taxon>
    </lineage>
</organism>
<dbReference type="InterPro" id="IPR002645">
    <property type="entry name" value="STAS_dom"/>
</dbReference>